<sequence length="395" mass="45391">MDNPNQCLFLLEIQLIYLRSERAECRCFLLVSECAEFLVVLTNTRMELRPKKAIKLRNSTSVLLLVEAIDHQLPLENRGSEYYRREYNVNATDLSGKVWTTYQAIEPHVVAYRKRARRPAEFEPSRTSSLSFSASVQTQRRNLSVESINESRHMKDEKPDVKPKIKKEEEHFSLAEDSLIRRYTLNNCKNLHLPYPPQFLNKTYSRAHISSHYGGNVQIPWVKVAKHRIRGGIRAYAAPRTNWNPHMPRRPGECGLLFSLWINEGDREREAPEGECFPLFGRVKEGHWMYFGDYEFRASEGVSVQEWRELPLETKLICLSNMKNMKSWSPHPINSVTLARKINEGGVPYLELDDIEESLARGEGVSTITLSAAGVPSYNASPLTDNTFAYPLEAS</sequence>
<dbReference type="Proteomes" id="UP000076722">
    <property type="component" value="Unassembled WGS sequence"/>
</dbReference>
<feature type="region of interest" description="Disordered" evidence="1">
    <location>
        <begin position="141"/>
        <end position="163"/>
    </location>
</feature>
<name>A0A165AAT6_9AGAM</name>
<accession>A0A165AAT6</accession>
<proteinExistence type="predicted"/>
<feature type="domain" description="DUF6697" evidence="2">
    <location>
        <begin position="203"/>
        <end position="363"/>
    </location>
</feature>
<dbReference type="EMBL" id="KV419394">
    <property type="protein sequence ID" value="KZS98713.1"/>
    <property type="molecule type" value="Genomic_DNA"/>
</dbReference>
<protein>
    <recommendedName>
        <fullName evidence="2">DUF6697 domain-containing protein</fullName>
    </recommendedName>
</protein>
<feature type="compositionally biased region" description="Basic and acidic residues" evidence="1">
    <location>
        <begin position="149"/>
        <end position="163"/>
    </location>
</feature>
<dbReference type="Pfam" id="PF20411">
    <property type="entry name" value="DUF6697"/>
    <property type="match status" value="1"/>
</dbReference>
<evidence type="ECO:0000313" key="4">
    <source>
        <dbReference type="Proteomes" id="UP000076722"/>
    </source>
</evidence>
<dbReference type="AlphaFoldDB" id="A0A165AAT6"/>
<keyword evidence="4" id="KW-1185">Reference proteome</keyword>
<evidence type="ECO:0000259" key="2">
    <source>
        <dbReference type="Pfam" id="PF20411"/>
    </source>
</evidence>
<reference evidence="3 4" key="1">
    <citation type="journal article" date="2016" name="Mol. Biol. Evol.">
        <title>Comparative Genomics of Early-Diverging Mushroom-Forming Fungi Provides Insights into the Origins of Lignocellulose Decay Capabilities.</title>
        <authorList>
            <person name="Nagy L.G."/>
            <person name="Riley R."/>
            <person name="Tritt A."/>
            <person name="Adam C."/>
            <person name="Daum C."/>
            <person name="Floudas D."/>
            <person name="Sun H."/>
            <person name="Yadav J.S."/>
            <person name="Pangilinan J."/>
            <person name="Larsson K.H."/>
            <person name="Matsuura K."/>
            <person name="Barry K."/>
            <person name="Labutti K."/>
            <person name="Kuo R."/>
            <person name="Ohm R.A."/>
            <person name="Bhattacharya S.S."/>
            <person name="Shirouzu T."/>
            <person name="Yoshinaga Y."/>
            <person name="Martin F.M."/>
            <person name="Grigoriev I.V."/>
            <person name="Hibbett D.S."/>
        </authorList>
    </citation>
    <scope>NUCLEOTIDE SEQUENCE [LARGE SCALE GENOMIC DNA]</scope>
    <source>
        <strain evidence="3 4">HHB9708</strain>
    </source>
</reference>
<organism evidence="3 4">
    <name type="scientific">Sistotremastrum niveocremeum HHB9708</name>
    <dbReference type="NCBI Taxonomy" id="1314777"/>
    <lineage>
        <taxon>Eukaryota</taxon>
        <taxon>Fungi</taxon>
        <taxon>Dikarya</taxon>
        <taxon>Basidiomycota</taxon>
        <taxon>Agaricomycotina</taxon>
        <taxon>Agaricomycetes</taxon>
        <taxon>Sistotremastrales</taxon>
        <taxon>Sistotremastraceae</taxon>
        <taxon>Sertulicium</taxon>
        <taxon>Sertulicium niveocremeum</taxon>
    </lineage>
</organism>
<dbReference type="OrthoDB" id="3176940at2759"/>
<evidence type="ECO:0000256" key="1">
    <source>
        <dbReference type="SAM" id="MobiDB-lite"/>
    </source>
</evidence>
<evidence type="ECO:0000313" key="3">
    <source>
        <dbReference type="EMBL" id="KZS98713.1"/>
    </source>
</evidence>
<dbReference type="STRING" id="1314777.A0A165AAT6"/>
<gene>
    <name evidence="3" type="ORF">SISNIDRAFT_498817</name>
</gene>
<dbReference type="InterPro" id="IPR046520">
    <property type="entry name" value="DUF6697"/>
</dbReference>